<dbReference type="AlphaFoldDB" id="A0A9P6SR94"/>
<evidence type="ECO:0000313" key="1">
    <source>
        <dbReference type="EMBL" id="KAF9993322.1"/>
    </source>
</evidence>
<accession>A0A9P6SR94</accession>
<evidence type="ECO:0000313" key="2">
    <source>
        <dbReference type="Proteomes" id="UP000703661"/>
    </source>
</evidence>
<feature type="non-terminal residue" evidence="1">
    <location>
        <position position="1"/>
    </location>
</feature>
<protein>
    <submittedName>
        <fullName evidence="1">Uncharacterized protein</fullName>
    </submittedName>
</protein>
<gene>
    <name evidence="1" type="ORF">BGZ80_008181</name>
</gene>
<proteinExistence type="predicted"/>
<keyword evidence="2" id="KW-1185">Reference proteome</keyword>
<comment type="caution">
    <text evidence="1">The sequence shown here is derived from an EMBL/GenBank/DDBJ whole genome shotgun (WGS) entry which is preliminary data.</text>
</comment>
<name>A0A9P6SR94_9FUNG</name>
<sequence length="97" mass="11449">LEMSFRFEESEQDLQPLVFRRLSSLVLIEKFDISRHDIGAETRQLDMRLVSGLEQLSHWKNIKILSVWGSEQSMEEIDVRWVIENWPRLGAVHGELN</sequence>
<dbReference type="EMBL" id="JAAAID010004367">
    <property type="protein sequence ID" value="KAF9993322.1"/>
    <property type="molecule type" value="Genomic_DNA"/>
</dbReference>
<feature type="non-terminal residue" evidence="1">
    <location>
        <position position="97"/>
    </location>
</feature>
<organism evidence="1 2">
    <name type="scientific">Entomortierella chlamydospora</name>
    <dbReference type="NCBI Taxonomy" id="101097"/>
    <lineage>
        <taxon>Eukaryota</taxon>
        <taxon>Fungi</taxon>
        <taxon>Fungi incertae sedis</taxon>
        <taxon>Mucoromycota</taxon>
        <taxon>Mortierellomycotina</taxon>
        <taxon>Mortierellomycetes</taxon>
        <taxon>Mortierellales</taxon>
        <taxon>Mortierellaceae</taxon>
        <taxon>Entomortierella</taxon>
    </lineage>
</organism>
<dbReference type="Proteomes" id="UP000703661">
    <property type="component" value="Unassembled WGS sequence"/>
</dbReference>
<reference evidence="1" key="1">
    <citation type="journal article" date="2020" name="Fungal Divers.">
        <title>Resolving the Mortierellaceae phylogeny through synthesis of multi-gene phylogenetics and phylogenomics.</title>
        <authorList>
            <person name="Vandepol N."/>
            <person name="Liber J."/>
            <person name="Desiro A."/>
            <person name="Na H."/>
            <person name="Kennedy M."/>
            <person name="Barry K."/>
            <person name="Grigoriev I.V."/>
            <person name="Miller A.N."/>
            <person name="O'Donnell K."/>
            <person name="Stajich J.E."/>
            <person name="Bonito G."/>
        </authorList>
    </citation>
    <scope>NUCLEOTIDE SEQUENCE</scope>
    <source>
        <strain evidence="1">NRRL 2769</strain>
    </source>
</reference>